<dbReference type="InterPro" id="IPR036865">
    <property type="entry name" value="CRAL-TRIO_dom_sf"/>
</dbReference>
<dbReference type="SUPFAM" id="SSF52087">
    <property type="entry name" value="CRAL/TRIO domain"/>
    <property type="match status" value="1"/>
</dbReference>
<dbReference type="SUPFAM" id="SSF46938">
    <property type="entry name" value="CRAL/TRIO N-terminal domain"/>
    <property type="match status" value="1"/>
</dbReference>
<dbReference type="Gene3D" id="3.40.525.10">
    <property type="entry name" value="CRAL-TRIO lipid binding domain"/>
    <property type="match status" value="1"/>
</dbReference>
<dbReference type="GO" id="GO:0016020">
    <property type="term" value="C:membrane"/>
    <property type="evidence" value="ECO:0007669"/>
    <property type="project" value="TreeGrafter"/>
</dbReference>
<protein>
    <recommendedName>
        <fullName evidence="1">CRAL-TRIO domain-containing protein</fullName>
    </recommendedName>
</protein>
<dbReference type="OrthoDB" id="6432525at2759"/>
<feature type="domain" description="CRAL-TRIO" evidence="1">
    <location>
        <begin position="84"/>
        <end position="247"/>
    </location>
</feature>
<dbReference type="CDD" id="cd00170">
    <property type="entry name" value="SEC14"/>
    <property type="match status" value="1"/>
</dbReference>
<dbReference type="EMBL" id="VTPC01001321">
    <property type="protein sequence ID" value="KAF2902369.1"/>
    <property type="molecule type" value="Genomic_DNA"/>
</dbReference>
<dbReference type="PANTHER" id="PTHR10174:SF213">
    <property type="entry name" value="CRAL-TRIO DOMAIN-CONTAINING PROTEIN"/>
    <property type="match status" value="1"/>
</dbReference>
<dbReference type="Proteomes" id="UP000801492">
    <property type="component" value="Unassembled WGS sequence"/>
</dbReference>
<dbReference type="PANTHER" id="PTHR10174">
    <property type="entry name" value="ALPHA-TOCOPHEROL TRANSFER PROTEIN-RELATED"/>
    <property type="match status" value="1"/>
</dbReference>
<organism evidence="2 3">
    <name type="scientific">Ignelater luminosus</name>
    <name type="common">Cucubano</name>
    <name type="synonym">Pyrophorus luminosus</name>
    <dbReference type="NCBI Taxonomy" id="2038154"/>
    <lineage>
        <taxon>Eukaryota</taxon>
        <taxon>Metazoa</taxon>
        <taxon>Ecdysozoa</taxon>
        <taxon>Arthropoda</taxon>
        <taxon>Hexapoda</taxon>
        <taxon>Insecta</taxon>
        <taxon>Pterygota</taxon>
        <taxon>Neoptera</taxon>
        <taxon>Endopterygota</taxon>
        <taxon>Coleoptera</taxon>
        <taxon>Polyphaga</taxon>
        <taxon>Elateriformia</taxon>
        <taxon>Elateroidea</taxon>
        <taxon>Elateridae</taxon>
        <taxon>Agrypninae</taxon>
        <taxon>Pyrophorini</taxon>
        <taxon>Ignelater</taxon>
    </lineage>
</organism>
<gene>
    <name evidence="2" type="ORF">ILUMI_03815</name>
</gene>
<name>A0A8K0GJK5_IGNLU</name>
<reference evidence="2" key="1">
    <citation type="submission" date="2019-08" db="EMBL/GenBank/DDBJ databases">
        <title>The genome of the North American firefly Photinus pyralis.</title>
        <authorList>
            <consortium name="Photinus pyralis genome working group"/>
            <person name="Fallon T.R."/>
            <person name="Sander Lower S.E."/>
            <person name="Weng J.-K."/>
        </authorList>
    </citation>
    <scope>NUCLEOTIDE SEQUENCE</scope>
    <source>
        <strain evidence="2">TRF0915ILg1</strain>
        <tissue evidence="2">Whole body</tissue>
    </source>
</reference>
<dbReference type="InterPro" id="IPR001251">
    <property type="entry name" value="CRAL-TRIO_dom"/>
</dbReference>
<dbReference type="SMART" id="SM00516">
    <property type="entry name" value="SEC14"/>
    <property type="match status" value="1"/>
</dbReference>
<dbReference type="InterPro" id="IPR036273">
    <property type="entry name" value="CRAL/TRIO_N_dom_sf"/>
</dbReference>
<evidence type="ECO:0000313" key="3">
    <source>
        <dbReference type="Proteomes" id="UP000801492"/>
    </source>
</evidence>
<dbReference type="GO" id="GO:1902936">
    <property type="term" value="F:phosphatidylinositol bisphosphate binding"/>
    <property type="evidence" value="ECO:0007669"/>
    <property type="project" value="TreeGrafter"/>
</dbReference>
<comment type="caution">
    <text evidence="2">The sequence shown here is derived from an EMBL/GenBank/DDBJ whole genome shotgun (WGS) entry which is preliminary data.</text>
</comment>
<accession>A0A8K0GJK5</accession>
<dbReference type="AlphaFoldDB" id="A0A8K0GJK5"/>
<keyword evidence="3" id="KW-1185">Reference proteome</keyword>
<dbReference type="Pfam" id="PF00650">
    <property type="entry name" value="CRAL_TRIO"/>
    <property type="match status" value="1"/>
</dbReference>
<dbReference type="PRINTS" id="PR00180">
    <property type="entry name" value="CRETINALDHBP"/>
</dbReference>
<sequence length="274" mass="32497">MENHQEVFDIEEEYARNADLKREDVELLREWIDNQSKYPEISDFKLLLFLHSCYYDIERTKNTINSYYKLRANWPESFRNRNPSILPLRPHLDVTVHGPLRQSTKEGYKLMYSKFIDCDSNKYDFNETNKLFFNVMDLYLSKVGNCNGFIIILDSSGVTWGHLVKFGIFQSRKLVTYVQDAFPVRLKGIQVINANPIVDKIFFLAKMFMKKELYEMTHIHSDFESFYKYLPKTVLPKDFGGEEDTIQELHATMVETLQKNADFFVREEEIETNK</sequence>
<proteinExistence type="predicted"/>
<evidence type="ECO:0000313" key="2">
    <source>
        <dbReference type="EMBL" id="KAF2902369.1"/>
    </source>
</evidence>
<evidence type="ECO:0000259" key="1">
    <source>
        <dbReference type="PROSITE" id="PS50191"/>
    </source>
</evidence>
<dbReference type="PROSITE" id="PS50191">
    <property type="entry name" value="CRAL_TRIO"/>
    <property type="match status" value="1"/>
</dbReference>